<reference evidence="2" key="1">
    <citation type="submission" date="2018-08" db="EMBL/GenBank/DDBJ databases">
        <title>Genome of Lactobacillus sp. HBUAS52074.</title>
        <authorList>
            <person name="Guo Z."/>
            <person name="Zhang Z.D."/>
        </authorList>
    </citation>
    <scope>NUCLEOTIDE SEQUENCE [LARGE SCALE GENOMIC DNA]</scope>
    <source>
        <strain evidence="2">HBUAS52074</strain>
    </source>
</reference>
<organism evidence="1 2">
    <name type="scientific">Companilactobacillus zhachilii</name>
    <dbReference type="NCBI Taxonomy" id="2304606"/>
    <lineage>
        <taxon>Bacteria</taxon>
        <taxon>Bacillati</taxon>
        <taxon>Bacillota</taxon>
        <taxon>Bacilli</taxon>
        <taxon>Lactobacillales</taxon>
        <taxon>Lactobacillaceae</taxon>
        <taxon>Companilactobacillus</taxon>
    </lineage>
</organism>
<dbReference type="InterPro" id="IPR015046">
    <property type="entry name" value="LciA_Immunity-like"/>
</dbReference>
<dbReference type="OrthoDB" id="2315070at2"/>
<dbReference type="Proteomes" id="UP000267208">
    <property type="component" value="Chromosome"/>
</dbReference>
<dbReference type="GO" id="GO:0030153">
    <property type="term" value="P:bacteriocin immunity"/>
    <property type="evidence" value="ECO:0007669"/>
    <property type="project" value="InterPro"/>
</dbReference>
<keyword evidence="2" id="KW-1185">Reference proteome</keyword>
<evidence type="ECO:0000313" key="2">
    <source>
        <dbReference type="Proteomes" id="UP000267208"/>
    </source>
</evidence>
<dbReference type="AlphaFoldDB" id="A0A386PQL9"/>
<gene>
    <name evidence="1" type="ORF">D1B17_00160</name>
</gene>
<dbReference type="EMBL" id="CP031933">
    <property type="protein sequence ID" value="AYE37155.1"/>
    <property type="molecule type" value="Genomic_DNA"/>
</dbReference>
<sequence>MNSQKKEAFVGKIDNLLERLDKSTPKDDEQVKSLIQKAYNDINRPEKVSQQFNQVQDAISDLDVSFQRLALSKKYHFSSEQNDVINELRTLSRKSLKDSFIGAINGAVIPH</sequence>
<evidence type="ECO:0000313" key="1">
    <source>
        <dbReference type="EMBL" id="AYE37155.1"/>
    </source>
</evidence>
<proteinExistence type="predicted"/>
<dbReference type="Pfam" id="PF08951">
    <property type="entry name" value="EntA_Immun"/>
    <property type="match status" value="1"/>
</dbReference>
<name>A0A386PQL9_9LACO</name>
<dbReference type="KEGG" id="lzh:D1B17_00160"/>
<accession>A0A386PQL9</accession>
<protein>
    <submittedName>
        <fullName evidence="1">Bacteriocin immunity protein</fullName>
    </submittedName>
</protein>
<dbReference type="RefSeq" id="WP_120141258.1">
    <property type="nucleotide sequence ID" value="NZ_CP031933.2"/>
</dbReference>